<feature type="chain" id="PRO_5044648322" evidence="1">
    <location>
        <begin position="19"/>
        <end position="94"/>
    </location>
</feature>
<dbReference type="RefSeq" id="XP_020844186.1">
    <property type="nucleotide sequence ID" value="XM_020988527.1"/>
</dbReference>
<evidence type="ECO:0000313" key="3">
    <source>
        <dbReference type="RefSeq" id="XP_020844185.1"/>
    </source>
</evidence>
<sequence>MKALIIIAVIAMTLGSLASQDQEREKRSLESGSDERFSRFYGNRYWYPFGPYQPYPPYPPFGYPRYPWLWYYFVSAPPPASAALSKKNKSNRGP</sequence>
<dbReference type="InterPro" id="IPR029187">
    <property type="entry name" value="FDC-SP"/>
</dbReference>
<dbReference type="CTD" id="260436"/>
<accession>A0A6P5KF47</accession>
<dbReference type="GeneID" id="110209819"/>
<evidence type="ECO:0000256" key="1">
    <source>
        <dbReference type="SAM" id="SignalP"/>
    </source>
</evidence>
<proteinExistence type="predicted"/>
<protein>
    <submittedName>
        <fullName evidence="3 4">Follicular dendritic cell secreted peptide isoform X2</fullName>
    </submittedName>
</protein>
<dbReference type="AlphaFoldDB" id="A0A6P5KF47"/>
<reference evidence="3 4" key="1">
    <citation type="submission" date="2025-04" db="UniProtKB">
        <authorList>
            <consortium name="RefSeq"/>
        </authorList>
    </citation>
    <scope>IDENTIFICATION</scope>
    <source>
        <tissue evidence="3 4">Spleen</tissue>
    </source>
</reference>
<keyword evidence="1" id="KW-0732">Signal</keyword>
<dbReference type="Proteomes" id="UP000515140">
    <property type="component" value="Unplaced"/>
</dbReference>
<evidence type="ECO:0000313" key="4">
    <source>
        <dbReference type="RefSeq" id="XP_020844186.1"/>
    </source>
</evidence>
<keyword evidence="2" id="KW-1185">Reference proteome</keyword>
<gene>
    <name evidence="3 4" type="primary">FDCSP</name>
</gene>
<dbReference type="RefSeq" id="XP_020844185.1">
    <property type="nucleotide sequence ID" value="XM_020988526.1"/>
</dbReference>
<evidence type="ECO:0000313" key="2">
    <source>
        <dbReference type="Proteomes" id="UP000515140"/>
    </source>
</evidence>
<feature type="signal peptide" evidence="1">
    <location>
        <begin position="1"/>
        <end position="18"/>
    </location>
</feature>
<name>A0A6P5KF47_PHACI</name>
<organism evidence="2 3">
    <name type="scientific">Phascolarctos cinereus</name>
    <name type="common">Koala</name>
    <dbReference type="NCBI Taxonomy" id="38626"/>
    <lineage>
        <taxon>Eukaryota</taxon>
        <taxon>Metazoa</taxon>
        <taxon>Chordata</taxon>
        <taxon>Craniata</taxon>
        <taxon>Vertebrata</taxon>
        <taxon>Euteleostomi</taxon>
        <taxon>Mammalia</taxon>
        <taxon>Metatheria</taxon>
        <taxon>Diprotodontia</taxon>
        <taxon>Phascolarctidae</taxon>
        <taxon>Phascolarctos</taxon>
    </lineage>
</organism>
<dbReference type="Pfam" id="PF15215">
    <property type="entry name" value="FDC-SP"/>
    <property type="match status" value="1"/>
</dbReference>